<evidence type="ECO:0000256" key="2">
    <source>
        <dbReference type="ARBA" id="ARBA00007886"/>
    </source>
</evidence>
<keyword evidence="3" id="KW-0309">Germination</keyword>
<proteinExistence type="inferred from homology"/>
<name>A0A345BZH4_9BACI</name>
<dbReference type="AlphaFoldDB" id="A0A345BZH4"/>
<evidence type="ECO:0000313" key="10">
    <source>
        <dbReference type="EMBL" id="AXF56355.1"/>
    </source>
</evidence>
<sequence>MKRVSIRTIVFLLFFPLLLTGCWDSEDIENRANVLAMAIDEAEPGAAQEEGNISHLEEGETEPPSENMINVTVQIAVPGEVALGPPQGGAQEAQPVWVLSTVGHSLEDAISNLQQEISDQIFLGQLQVVVVNEDVAKQGVDRFNETLRRNPQVRRNAWMVVSKETASQYMDISPALEEVPTLYLANMIENSVRIGKFPEDYMGLFWRMVSSKGQDGYLPYLELKGEEQIQLNGIAYFKGDEMVDNTDPIEIGAFMGIIGFEDGGYDFFAPVPDSNAHVMTEAALRQSNIETTIADGKPQVDVTIRYEFIITEKTGSEDITLDDEQVIADIEKEGRKATLQASENLIEKLQDEQSDIFGFGEYVRAKHPIYWNREIESKEKWQEEFQDLDVNVDIIYNIRRIGSST</sequence>
<dbReference type="Pfam" id="PF25198">
    <property type="entry name" value="Spore_GerAC_N"/>
    <property type="match status" value="1"/>
</dbReference>
<evidence type="ECO:0000259" key="9">
    <source>
        <dbReference type="Pfam" id="PF25198"/>
    </source>
</evidence>
<dbReference type="InterPro" id="IPR008844">
    <property type="entry name" value="Spore_GerAC-like"/>
</dbReference>
<evidence type="ECO:0000259" key="8">
    <source>
        <dbReference type="Pfam" id="PF05504"/>
    </source>
</evidence>
<feature type="domain" description="Spore germination protein N-terminal" evidence="9">
    <location>
        <begin position="24"/>
        <end position="222"/>
    </location>
</feature>
<dbReference type="InterPro" id="IPR038501">
    <property type="entry name" value="Spore_GerAC_C_sf"/>
</dbReference>
<gene>
    <name evidence="10" type="ORF">DT065_10215</name>
</gene>
<dbReference type="PANTHER" id="PTHR35789:SF1">
    <property type="entry name" value="SPORE GERMINATION PROTEIN B3"/>
    <property type="match status" value="1"/>
</dbReference>
<dbReference type="KEGG" id="rue:DT065_10215"/>
<dbReference type="InterPro" id="IPR057336">
    <property type="entry name" value="GerAC_N"/>
</dbReference>
<comment type="similarity">
    <text evidence="2">Belongs to the GerABKC lipoprotein family.</text>
</comment>
<keyword evidence="6" id="KW-0564">Palmitate</keyword>
<evidence type="ECO:0000256" key="3">
    <source>
        <dbReference type="ARBA" id="ARBA00022544"/>
    </source>
</evidence>
<keyword evidence="7" id="KW-0449">Lipoprotein</keyword>
<evidence type="ECO:0000256" key="7">
    <source>
        <dbReference type="ARBA" id="ARBA00023288"/>
    </source>
</evidence>
<evidence type="ECO:0000313" key="11">
    <source>
        <dbReference type="Proteomes" id="UP000252100"/>
    </source>
</evidence>
<reference evidence="10 11" key="1">
    <citation type="journal article" date="2018" name="J. Microbiol.">
        <title>Salicibibacter kimchii gen. nov., sp. nov., a moderately halophilic and alkalitolerant bacterium in the family Bacillaceae, isolated from kimchi.</title>
        <authorList>
            <person name="Jang J.Y."/>
            <person name="Oh Y.J."/>
            <person name="Lim S.K."/>
            <person name="Park H.K."/>
            <person name="Lee C."/>
            <person name="Kim J.Y."/>
            <person name="Lee M.A."/>
            <person name="Choi H.J."/>
        </authorList>
    </citation>
    <scope>NUCLEOTIDE SEQUENCE [LARGE SCALE GENOMIC DNA]</scope>
    <source>
        <strain evidence="10 11">NKC1-1</strain>
    </source>
</reference>
<dbReference type="EMBL" id="CP031092">
    <property type="protein sequence ID" value="AXF56355.1"/>
    <property type="molecule type" value="Genomic_DNA"/>
</dbReference>
<dbReference type="GO" id="GO:0009847">
    <property type="term" value="P:spore germination"/>
    <property type="evidence" value="ECO:0007669"/>
    <property type="project" value="InterPro"/>
</dbReference>
<protein>
    <submittedName>
        <fullName evidence="10">Ger(X)C family spore germination protein</fullName>
    </submittedName>
</protein>
<dbReference type="GO" id="GO:0016020">
    <property type="term" value="C:membrane"/>
    <property type="evidence" value="ECO:0007669"/>
    <property type="project" value="UniProtKB-SubCell"/>
</dbReference>
<dbReference type="PROSITE" id="PS51257">
    <property type="entry name" value="PROKAR_LIPOPROTEIN"/>
    <property type="match status" value="1"/>
</dbReference>
<feature type="domain" description="Spore germination GerAC-like C-terminal" evidence="8">
    <location>
        <begin position="232"/>
        <end position="402"/>
    </location>
</feature>
<dbReference type="Pfam" id="PF05504">
    <property type="entry name" value="Spore_GerAC"/>
    <property type="match status" value="1"/>
</dbReference>
<evidence type="ECO:0000256" key="6">
    <source>
        <dbReference type="ARBA" id="ARBA00023139"/>
    </source>
</evidence>
<evidence type="ECO:0000256" key="4">
    <source>
        <dbReference type="ARBA" id="ARBA00022729"/>
    </source>
</evidence>
<keyword evidence="11" id="KW-1185">Reference proteome</keyword>
<dbReference type="OrthoDB" id="9816067at2"/>
<evidence type="ECO:0000256" key="1">
    <source>
        <dbReference type="ARBA" id="ARBA00004635"/>
    </source>
</evidence>
<dbReference type="Gene3D" id="3.30.300.210">
    <property type="entry name" value="Nutrient germinant receptor protein C, domain 3"/>
    <property type="match status" value="1"/>
</dbReference>
<dbReference type="InterPro" id="IPR046953">
    <property type="entry name" value="Spore_GerAC-like_C"/>
</dbReference>
<organism evidence="10 11">
    <name type="scientific">Salicibibacter kimchii</name>
    <dbReference type="NCBI Taxonomy" id="2099786"/>
    <lineage>
        <taxon>Bacteria</taxon>
        <taxon>Bacillati</taxon>
        <taxon>Bacillota</taxon>
        <taxon>Bacilli</taxon>
        <taxon>Bacillales</taxon>
        <taxon>Bacillaceae</taxon>
        <taxon>Salicibibacter</taxon>
    </lineage>
</organism>
<dbReference type="NCBIfam" id="TIGR02887">
    <property type="entry name" value="spore_ger_x_C"/>
    <property type="match status" value="1"/>
</dbReference>
<dbReference type="PANTHER" id="PTHR35789">
    <property type="entry name" value="SPORE GERMINATION PROTEIN B3"/>
    <property type="match status" value="1"/>
</dbReference>
<keyword evidence="5" id="KW-0472">Membrane</keyword>
<comment type="subcellular location">
    <subcellularLocation>
        <location evidence="1">Membrane</location>
        <topology evidence="1">Lipid-anchor</topology>
    </subcellularLocation>
</comment>
<dbReference type="RefSeq" id="WP_114373066.1">
    <property type="nucleotide sequence ID" value="NZ_CP031092.1"/>
</dbReference>
<evidence type="ECO:0000256" key="5">
    <source>
        <dbReference type="ARBA" id="ARBA00023136"/>
    </source>
</evidence>
<accession>A0A345BZH4</accession>
<dbReference type="Proteomes" id="UP000252100">
    <property type="component" value="Chromosome"/>
</dbReference>
<keyword evidence="4" id="KW-0732">Signal</keyword>